<dbReference type="GO" id="GO:0005886">
    <property type="term" value="C:plasma membrane"/>
    <property type="evidence" value="ECO:0007669"/>
    <property type="project" value="TreeGrafter"/>
</dbReference>
<name>A0A143BMQ0_9BACT</name>
<dbReference type="Proteomes" id="UP000076404">
    <property type="component" value="Chromosome"/>
</dbReference>
<evidence type="ECO:0000259" key="4">
    <source>
        <dbReference type="PROSITE" id="PS50893"/>
    </source>
</evidence>
<dbReference type="Pfam" id="PF00005">
    <property type="entry name" value="ABC_tran"/>
    <property type="match status" value="1"/>
</dbReference>
<organism evidence="5 6">
    <name type="scientific">Gemmatimonas phototrophica</name>
    <dbReference type="NCBI Taxonomy" id="1379270"/>
    <lineage>
        <taxon>Bacteria</taxon>
        <taxon>Pseudomonadati</taxon>
        <taxon>Gemmatimonadota</taxon>
        <taxon>Gemmatimonadia</taxon>
        <taxon>Gemmatimonadales</taxon>
        <taxon>Gemmatimonadaceae</taxon>
        <taxon>Gemmatimonas</taxon>
    </lineage>
</organism>
<dbReference type="InterPro" id="IPR027417">
    <property type="entry name" value="P-loop_NTPase"/>
</dbReference>
<evidence type="ECO:0000313" key="6">
    <source>
        <dbReference type="Proteomes" id="UP000076404"/>
    </source>
</evidence>
<dbReference type="eggNOG" id="COG1137">
    <property type="taxonomic scope" value="Bacteria"/>
</dbReference>
<accession>A0A143BMQ0</accession>
<dbReference type="EMBL" id="CP011454">
    <property type="protein sequence ID" value="AMW06389.1"/>
    <property type="molecule type" value="Genomic_DNA"/>
</dbReference>
<dbReference type="PANTHER" id="PTHR45772">
    <property type="entry name" value="CONSERVED COMPONENT OF ABC TRANSPORTER FOR NATURAL AMINO ACIDS-RELATED"/>
    <property type="match status" value="1"/>
</dbReference>
<keyword evidence="3" id="KW-0067">ATP-binding</keyword>
<dbReference type="SUPFAM" id="SSF52540">
    <property type="entry name" value="P-loop containing nucleoside triphosphate hydrolases"/>
    <property type="match status" value="1"/>
</dbReference>
<dbReference type="GO" id="GO:0005524">
    <property type="term" value="F:ATP binding"/>
    <property type="evidence" value="ECO:0007669"/>
    <property type="project" value="UniProtKB-KW"/>
</dbReference>
<dbReference type="KEGG" id="gph:GEMMAAP_19545"/>
<reference evidence="5 6" key="1">
    <citation type="journal article" date="2014" name="Proc. Natl. Acad. Sci. U.S.A.">
        <title>Functional type 2 photosynthetic reaction centers found in the rare bacterial phylum Gemmatimonadetes.</title>
        <authorList>
            <person name="Zeng Y."/>
            <person name="Feng F."/>
            <person name="Medova H."/>
            <person name="Dean J."/>
            <person name="Koblizek M."/>
        </authorList>
    </citation>
    <scope>NUCLEOTIDE SEQUENCE [LARGE SCALE GENOMIC DNA]</scope>
    <source>
        <strain evidence="5 6">AP64</strain>
    </source>
</reference>
<dbReference type="InterPro" id="IPR003439">
    <property type="entry name" value="ABC_transporter-like_ATP-bd"/>
</dbReference>
<reference evidence="5 6" key="2">
    <citation type="journal article" date="2016" name="Environ. Microbiol. Rep.">
        <title>Metagenomic evidence for the presence of phototrophic Gemmatimonadetes bacteria in diverse environments.</title>
        <authorList>
            <person name="Zeng Y."/>
            <person name="Baumbach J."/>
            <person name="Barbosa E.G."/>
            <person name="Azevedo V."/>
            <person name="Zhang C."/>
            <person name="Koblizek M."/>
        </authorList>
    </citation>
    <scope>NUCLEOTIDE SEQUENCE [LARGE SCALE GENOMIC DNA]</scope>
    <source>
        <strain evidence="5 6">AP64</strain>
    </source>
</reference>
<dbReference type="AlphaFoldDB" id="A0A143BMQ0"/>
<dbReference type="STRING" id="1379270.GEMMAAP_19545"/>
<dbReference type="InterPro" id="IPR017871">
    <property type="entry name" value="ABC_transporter-like_CS"/>
</dbReference>
<keyword evidence="1" id="KW-0813">Transport</keyword>
<protein>
    <recommendedName>
        <fullName evidence="4">ABC transporter domain-containing protein</fullName>
    </recommendedName>
</protein>
<dbReference type="PROSITE" id="PS00211">
    <property type="entry name" value="ABC_TRANSPORTER_1"/>
    <property type="match status" value="1"/>
</dbReference>
<evidence type="ECO:0000313" key="5">
    <source>
        <dbReference type="EMBL" id="AMW06389.1"/>
    </source>
</evidence>
<evidence type="ECO:0000256" key="2">
    <source>
        <dbReference type="ARBA" id="ARBA00022741"/>
    </source>
</evidence>
<proteinExistence type="predicted"/>
<sequence length="238" mass="25393">MTALLRVDSVAKSFAGRRVLSSASLRAVPGELRVLFGRNGIGKSTLLKIAAGRVAPDGGTVHFGGHAYLHARPHRLAAAGLFYLPDADLLSSAFTVRHQLTLFQRQFGGGDIGAAAARVGISARLDQRPDTLSGGERRRAELAAVLVRRPTCLLADEPYRGLAPQDAELLTMVLRALAADGVAVLVTGHEVPTLMDAADHITWCTSGTTYELGPPAVAVNHEAFRREYLGPWRTPSDI</sequence>
<dbReference type="PROSITE" id="PS50893">
    <property type="entry name" value="ABC_TRANSPORTER_2"/>
    <property type="match status" value="1"/>
</dbReference>
<dbReference type="RefSeq" id="WP_026848887.1">
    <property type="nucleotide sequence ID" value="NZ_CP011454.1"/>
</dbReference>
<gene>
    <name evidence="5" type="ORF">GEMMAAP_19545</name>
</gene>
<dbReference type="Gene3D" id="3.40.50.300">
    <property type="entry name" value="P-loop containing nucleotide triphosphate hydrolases"/>
    <property type="match status" value="1"/>
</dbReference>
<keyword evidence="2" id="KW-0547">Nucleotide-binding</keyword>
<keyword evidence="6" id="KW-1185">Reference proteome</keyword>
<dbReference type="InterPro" id="IPR051120">
    <property type="entry name" value="ABC_AA/LPS_Transport"/>
</dbReference>
<evidence type="ECO:0000256" key="1">
    <source>
        <dbReference type="ARBA" id="ARBA00022448"/>
    </source>
</evidence>
<dbReference type="GO" id="GO:0016887">
    <property type="term" value="F:ATP hydrolysis activity"/>
    <property type="evidence" value="ECO:0007669"/>
    <property type="project" value="InterPro"/>
</dbReference>
<feature type="domain" description="ABC transporter" evidence="4">
    <location>
        <begin position="5"/>
        <end position="231"/>
    </location>
</feature>
<evidence type="ECO:0000256" key="3">
    <source>
        <dbReference type="ARBA" id="ARBA00022840"/>
    </source>
</evidence>
<dbReference type="OrthoDB" id="9806149at2"/>